<feature type="region of interest" description="Disordered" evidence="1">
    <location>
        <begin position="59"/>
        <end position="109"/>
    </location>
</feature>
<evidence type="ECO:0000256" key="1">
    <source>
        <dbReference type="SAM" id="MobiDB-lite"/>
    </source>
</evidence>
<feature type="region of interest" description="Disordered" evidence="1">
    <location>
        <begin position="14"/>
        <end position="46"/>
    </location>
</feature>
<comment type="caution">
    <text evidence="2">The sequence shown here is derived from an EMBL/GenBank/DDBJ whole genome shotgun (WGS) entry which is preliminary data.</text>
</comment>
<feature type="compositionally biased region" description="Acidic residues" evidence="1">
    <location>
        <begin position="128"/>
        <end position="141"/>
    </location>
</feature>
<feature type="compositionally biased region" description="Basic and acidic residues" evidence="1">
    <location>
        <begin position="24"/>
        <end position="35"/>
    </location>
</feature>
<dbReference type="Proteomes" id="UP000565579">
    <property type="component" value="Unassembled WGS sequence"/>
</dbReference>
<feature type="region of interest" description="Disordered" evidence="1">
    <location>
        <begin position="124"/>
        <end position="143"/>
    </location>
</feature>
<sequence length="186" mass="20816">MVWQVPPRLWDDLDDPFPPSKGALLEHRTTGDRRPARALPATDEQHAVARRRHVLDGGGARRWAGAHVGSGRRPARREHAPSAARAGDARRRRATRTRLPGRQEHHAGLARWPELQATTDFFAAPAPEDSDDNDNEDEDDLDGRADHDWRAACLAVIDRTTGARLTGEWLDQAHPYVTVRMPDATR</sequence>
<evidence type="ECO:0000313" key="2">
    <source>
        <dbReference type="EMBL" id="MBB6550930.1"/>
    </source>
</evidence>
<gene>
    <name evidence="2" type="ORF">HD593_005725</name>
</gene>
<organism evidence="2 3">
    <name type="scientific">Nonomuraea rubra</name>
    <dbReference type="NCBI Taxonomy" id="46180"/>
    <lineage>
        <taxon>Bacteria</taxon>
        <taxon>Bacillati</taxon>
        <taxon>Actinomycetota</taxon>
        <taxon>Actinomycetes</taxon>
        <taxon>Streptosporangiales</taxon>
        <taxon>Streptosporangiaceae</taxon>
        <taxon>Nonomuraea</taxon>
    </lineage>
</organism>
<dbReference type="RefSeq" id="WP_185105101.1">
    <property type="nucleotide sequence ID" value="NZ_JACHMI010000001.1"/>
</dbReference>
<protein>
    <submittedName>
        <fullName evidence="2">Uncharacterized protein</fullName>
    </submittedName>
</protein>
<accession>A0A7X0NWJ9</accession>
<reference evidence="2 3" key="1">
    <citation type="submission" date="2020-08" db="EMBL/GenBank/DDBJ databases">
        <title>Sequencing the genomes of 1000 actinobacteria strains.</title>
        <authorList>
            <person name="Klenk H.-P."/>
        </authorList>
    </citation>
    <scope>NUCLEOTIDE SEQUENCE [LARGE SCALE GENOMIC DNA]</scope>
    <source>
        <strain evidence="2 3">DSM 43768</strain>
    </source>
</reference>
<name>A0A7X0NWJ9_9ACTN</name>
<proteinExistence type="predicted"/>
<evidence type="ECO:0000313" key="3">
    <source>
        <dbReference type="Proteomes" id="UP000565579"/>
    </source>
</evidence>
<dbReference type="AlphaFoldDB" id="A0A7X0NWJ9"/>
<keyword evidence="3" id="KW-1185">Reference proteome</keyword>
<dbReference type="EMBL" id="JACHMI010000001">
    <property type="protein sequence ID" value="MBB6550930.1"/>
    <property type="molecule type" value="Genomic_DNA"/>
</dbReference>